<feature type="compositionally biased region" description="Low complexity" evidence="1">
    <location>
        <begin position="62"/>
        <end position="99"/>
    </location>
</feature>
<dbReference type="EMBL" id="WXEY01000001">
    <property type="protein sequence ID" value="MZP28463.1"/>
    <property type="molecule type" value="Genomic_DNA"/>
</dbReference>
<keyword evidence="2" id="KW-1133">Transmembrane helix</keyword>
<feature type="region of interest" description="Disordered" evidence="1">
    <location>
        <begin position="61"/>
        <end position="140"/>
    </location>
</feature>
<evidence type="ECO:0000313" key="4">
    <source>
        <dbReference type="Proteomes" id="UP000463470"/>
    </source>
</evidence>
<sequence length="254" mass="27101">MKIRIIRKPSWLPSPPQWPVRKVLALLAGVLVTAVGFFGVYSMSDLVFTVALRESDRIFGDPAPSGPTSSGPASSAAPAAPSAPASPSASKTPPVAAVPFGKSTGANPSATAASDATSTSDSTPTAGPALPNPGQFQNKGQDFFSEYRMERERVRSQQIEILQEIVRNDQSSGETRKEAQKKLLQISEQIKKEMETERLLIANSYRDAVVLIQPNTVSVIVAARELSPAEKGKIAELVARSTGVKTNEVSVMNR</sequence>
<keyword evidence="4" id="KW-1185">Reference proteome</keyword>
<evidence type="ECO:0000256" key="2">
    <source>
        <dbReference type="SAM" id="Phobius"/>
    </source>
</evidence>
<protein>
    <recommendedName>
        <fullName evidence="5">SpoIIIAH-like family protein</fullName>
    </recommendedName>
</protein>
<gene>
    <name evidence="3" type="ORF">GTO91_01830</name>
</gene>
<evidence type="ECO:0008006" key="5">
    <source>
        <dbReference type="Google" id="ProtNLM"/>
    </source>
</evidence>
<keyword evidence="2" id="KW-0472">Membrane</keyword>
<reference evidence="3 4" key="1">
    <citation type="submission" date="2020-01" db="EMBL/GenBank/DDBJ databases">
        <title>Whole-genome sequence of Heliobacterium undosum DSM 13378.</title>
        <authorList>
            <person name="Kyndt J.A."/>
            <person name="Meyer T.E."/>
        </authorList>
    </citation>
    <scope>NUCLEOTIDE SEQUENCE [LARGE SCALE GENOMIC DNA]</scope>
    <source>
        <strain evidence="3 4">DSM 13378</strain>
    </source>
</reference>
<dbReference type="RefSeq" id="WP_161253928.1">
    <property type="nucleotide sequence ID" value="NZ_WXEY01000001.1"/>
</dbReference>
<evidence type="ECO:0000313" key="3">
    <source>
        <dbReference type="EMBL" id="MZP28463.1"/>
    </source>
</evidence>
<comment type="caution">
    <text evidence="3">The sequence shown here is derived from an EMBL/GenBank/DDBJ whole genome shotgun (WGS) entry which is preliminary data.</text>
</comment>
<dbReference type="Gene3D" id="1.10.287.4300">
    <property type="entry name" value="Stage III sporulation protein AH-like"/>
    <property type="match status" value="1"/>
</dbReference>
<feature type="compositionally biased region" description="Low complexity" evidence="1">
    <location>
        <begin position="108"/>
        <end position="126"/>
    </location>
</feature>
<feature type="transmembrane region" description="Helical" evidence="2">
    <location>
        <begin position="23"/>
        <end position="43"/>
    </location>
</feature>
<dbReference type="InterPro" id="IPR038503">
    <property type="entry name" value="SpoIIIAH_sf"/>
</dbReference>
<dbReference type="InterPro" id="IPR024232">
    <property type="entry name" value="SpoIIIAH"/>
</dbReference>
<proteinExistence type="predicted"/>
<organism evidence="3 4">
    <name type="scientific">Heliomicrobium undosum</name>
    <dbReference type="NCBI Taxonomy" id="121734"/>
    <lineage>
        <taxon>Bacteria</taxon>
        <taxon>Bacillati</taxon>
        <taxon>Bacillota</taxon>
        <taxon>Clostridia</taxon>
        <taxon>Eubacteriales</taxon>
        <taxon>Heliobacteriaceae</taxon>
        <taxon>Heliomicrobium</taxon>
    </lineage>
</organism>
<evidence type="ECO:0000256" key="1">
    <source>
        <dbReference type="SAM" id="MobiDB-lite"/>
    </source>
</evidence>
<accession>A0A845KYC7</accession>
<name>A0A845KYC7_9FIRM</name>
<dbReference type="OrthoDB" id="1680784at2"/>
<dbReference type="Proteomes" id="UP000463470">
    <property type="component" value="Unassembled WGS sequence"/>
</dbReference>
<dbReference type="AlphaFoldDB" id="A0A845KYC7"/>
<dbReference type="Pfam" id="PF12685">
    <property type="entry name" value="SpoIIIAH"/>
    <property type="match status" value="1"/>
</dbReference>
<keyword evidence="2" id="KW-0812">Transmembrane</keyword>